<name>A0AAV4JL91_9GAST</name>
<feature type="compositionally biased region" description="Basic and acidic residues" evidence="2">
    <location>
        <begin position="182"/>
        <end position="193"/>
    </location>
</feature>
<feature type="binding site" evidence="1">
    <location>
        <position position="113"/>
    </location>
    <ligand>
        <name>ATP</name>
        <dbReference type="ChEBI" id="CHEBI:30616"/>
    </ligand>
</feature>
<gene>
    <name evidence="3" type="ORF">ElyMa_003392300</name>
</gene>
<organism evidence="3 4">
    <name type="scientific">Elysia marginata</name>
    <dbReference type="NCBI Taxonomy" id="1093978"/>
    <lineage>
        <taxon>Eukaryota</taxon>
        <taxon>Metazoa</taxon>
        <taxon>Spiralia</taxon>
        <taxon>Lophotrochozoa</taxon>
        <taxon>Mollusca</taxon>
        <taxon>Gastropoda</taxon>
        <taxon>Heterobranchia</taxon>
        <taxon>Euthyneura</taxon>
        <taxon>Panpulmonata</taxon>
        <taxon>Sacoglossa</taxon>
        <taxon>Placobranchoidea</taxon>
        <taxon>Plakobranchidae</taxon>
        <taxon>Elysia</taxon>
    </lineage>
</organism>
<keyword evidence="1" id="KW-0067">ATP-binding</keyword>
<dbReference type="PROSITE" id="PS00107">
    <property type="entry name" value="PROTEIN_KINASE_ATP"/>
    <property type="match status" value="1"/>
</dbReference>
<keyword evidence="1" id="KW-0547">Nucleotide-binding</keyword>
<keyword evidence="4" id="KW-1185">Reference proteome</keyword>
<dbReference type="Proteomes" id="UP000762676">
    <property type="component" value="Unassembled WGS sequence"/>
</dbReference>
<dbReference type="Gene3D" id="3.30.200.20">
    <property type="entry name" value="Phosphorylase Kinase, domain 1"/>
    <property type="match status" value="1"/>
</dbReference>
<accession>A0AAV4JL91</accession>
<dbReference type="AlphaFoldDB" id="A0AAV4JL91"/>
<dbReference type="InterPro" id="IPR017441">
    <property type="entry name" value="Protein_kinase_ATP_BS"/>
</dbReference>
<feature type="region of interest" description="Disordered" evidence="2">
    <location>
        <begin position="170"/>
        <end position="193"/>
    </location>
</feature>
<evidence type="ECO:0008006" key="5">
    <source>
        <dbReference type="Google" id="ProtNLM"/>
    </source>
</evidence>
<protein>
    <recommendedName>
        <fullName evidence="5">Protein kinase domain-containing protein</fullName>
    </recommendedName>
</protein>
<comment type="caution">
    <text evidence="3">The sequence shown here is derived from an EMBL/GenBank/DDBJ whole genome shotgun (WGS) entry which is preliminary data.</text>
</comment>
<evidence type="ECO:0000256" key="2">
    <source>
        <dbReference type="SAM" id="MobiDB-lite"/>
    </source>
</evidence>
<reference evidence="3 4" key="1">
    <citation type="journal article" date="2021" name="Elife">
        <title>Chloroplast acquisition without the gene transfer in kleptoplastic sea slugs, Plakobranchus ocellatus.</title>
        <authorList>
            <person name="Maeda T."/>
            <person name="Takahashi S."/>
            <person name="Yoshida T."/>
            <person name="Shimamura S."/>
            <person name="Takaki Y."/>
            <person name="Nagai Y."/>
            <person name="Toyoda A."/>
            <person name="Suzuki Y."/>
            <person name="Arimoto A."/>
            <person name="Ishii H."/>
            <person name="Satoh N."/>
            <person name="Nishiyama T."/>
            <person name="Hasebe M."/>
            <person name="Maruyama T."/>
            <person name="Minagawa J."/>
            <person name="Obokata J."/>
            <person name="Shigenobu S."/>
        </authorList>
    </citation>
    <scope>NUCLEOTIDE SEQUENCE [LARGE SCALE GENOMIC DNA]</scope>
</reference>
<dbReference type="EMBL" id="BMAT01006982">
    <property type="protein sequence ID" value="GFS23553.1"/>
    <property type="molecule type" value="Genomic_DNA"/>
</dbReference>
<evidence type="ECO:0000313" key="4">
    <source>
        <dbReference type="Proteomes" id="UP000762676"/>
    </source>
</evidence>
<proteinExistence type="predicted"/>
<evidence type="ECO:0000256" key="1">
    <source>
        <dbReference type="PROSITE-ProRule" id="PRU10141"/>
    </source>
</evidence>
<sequence>MPWNPYCSRVKTSMAYLKLSTPEDPEALRRFFSQRLDRLRPDNFLNSHQRFSRVFHTMAEQVSKENQVIIHDLQESDFFDMYGLKKLKVLGKGMSGEVILASQRSNFELFAVKVFSLAPDVQEKRMNSFPSPPGTVCVGRCLYGLCCYRHAILLGKRSLRLVRTREGGPQYRKTLHNTSGAGRREFTHAQHRT</sequence>
<dbReference type="GO" id="GO:0005524">
    <property type="term" value="F:ATP binding"/>
    <property type="evidence" value="ECO:0007669"/>
    <property type="project" value="UniProtKB-UniRule"/>
</dbReference>
<evidence type="ECO:0000313" key="3">
    <source>
        <dbReference type="EMBL" id="GFS23553.1"/>
    </source>
</evidence>